<dbReference type="SMART" id="SM00345">
    <property type="entry name" value="HTH_GNTR"/>
    <property type="match status" value="1"/>
</dbReference>
<dbReference type="SUPFAM" id="SSF46785">
    <property type="entry name" value="Winged helix' DNA-binding domain"/>
    <property type="match status" value="1"/>
</dbReference>
<evidence type="ECO:0000313" key="5">
    <source>
        <dbReference type="EMBL" id="QHN36064.1"/>
    </source>
</evidence>
<dbReference type="SUPFAM" id="SSF48008">
    <property type="entry name" value="GntR ligand-binding domain-like"/>
    <property type="match status" value="1"/>
</dbReference>
<protein>
    <submittedName>
        <fullName evidence="5">FCD domain-containing protein</fullName>
    </submittedName>
</protein>
<name>A0ABX6IJM1_9ACTN</name>
<dbReference type="CDD" id="cd07377">
    <property type="entry name" value="WHTH_GntR"/>
    <property type="match status" value="1"/>
</dbReference>
<proteinExistence type="predicted"/>
<dbReference type="PANTHER" id="PTHR43537:SF45">
    <property type="entry name" value="GNTR FAMILY REGULATORY PROTEIN"/>
    <property type="match status" value="1"/>
</dbReference>
<dbReference type="InterPro" id="IPR036390">
    <property type="entry name" value="WH_DNA-bd_sf"/>
</dbReference>
<dbReference type="InterPro" id="IPR008920">
    <property type="entry name" value="TF_FadR/GntR_C"/>
</dbReference>
<evidence type="ECO:0000313" key="6">
    <source>
        <dbReference type="Proteomes" id="UP001059836"/>
    </source>
</evidence>
<dbReference type="SMART" id="SM00895">
    <property type="entry name" value="FCD"/>
    <property type="match status" value="1"/>
</dbReference>
<dbReference type="PRINTS" id="PR00035">
    <property type="entry name" value="HTHGNTR"/>
</dbReference>
<dbReference type="EMBL" id="CP045809">
    <property type="protein sequence ID" value="QHN36064.1"/>
    <property type="molecule type" value="Genomic_DNA"/>
</dbReference>
<gene>
    <name evidence="5" type="ORF">GII31_15495</name>
</gene>
<keyword evidence="3" id="KW-0804">Transcription</keyword>
<dbReference type="Gene3D" id="1.10.10.10">
    <property type="entry name" value="Winged helix-like DNA-binding domain superfamily/Winged helix DNA-binding domain"/>
    <property type="match status" value="1"/>
</dbReference>
<dbReference type="InterPro" id="IPR000524">
    <property type="entry name" value="Tscrpt_reg_HTH_GntR"/>
</dbReference>
<dbReference type="Gene3D" id="1.20.120.530">
    <property type="entry name" value="GntR ligand-binding domain-like"/>
    <property type="match status" value="1"/>
</dbReference>
<dbReference type="Proteomes" id="UP001059836">
    <property type="component" value="Chromosome"/>
</dbReference>
<reference evidence="5" key="1">
    <citation type="journal article" date="2021" name="Nat. Microbiol.">
        <title>Cocultivation of an ultrasmall environmental parasitic bacterium with lytic ability against bacteria associated with wastewater foams.</title>
        <authorList>
            <person name="Batinovic S."/>
            <person name="Rose J.J.A."/>
            <person name="Ratcliffe J."/>
            <person name="Seviour R.J."/>
            <person name="Petrovski S."/>
        </authorList>
    </citation>
    <scope>NUCLEOTIDE SEQUENCE</scope>
    <source>
        <strain evidence="5">CON9</strain>
    </source>
</reference>
<keyword evidence="6" id="KW-1185">Reference proteome</keyword>
<sequence length="235" mass="25518">MSGTTDKKRVRRREPLSQRIYRELSKDLAAGEFGPGATLGEERLAERYRASRTPVREALVRLISDGLVERRGTMLYPVRSPADGLAEYYDARALIEVAGLDRVRAGLSRAHDPAVLAVEADRWRAMRAEPGGGDVGADIDFVLADDRFHVALLAASGNGALAEALVAVQKKIRGVWLLDYPTPGRTRMIVEDHLVIVDALRAGDLDTARAVLTAHIDDSRRLVQAAPGAGHGRPA</sequence>
<dbReference type="PROSITE" id="PS50949">
    <property type="entry name" value="HTH_GNTR"/>
    <property type="match status" value="1"/>
</dbReference>
<dbReference type="InterPro" id="IPR036388">
    <property type="entry name" value="WH-like_DNA-bd_sf"/>
</dbReference>
<evidence type="ECO:0000256" key="3">
    <source>
        <dbReference type="ARBA" id="ARBA00023163"/>
    </source>
</evidence>
<dbReference type="RefSeq" id="WP_213244316.1">
    <property type="nucleotide sequence ID" value="NZ_CP045806.1"/>
</dbReference>
<evidence type="ECO:0000256" key="1">
    <source>
        <dbReference type="ARBA" id="ARBA00023015"/>
    </source>
</evidence>
<organism evidence="5 6">
    <name type="scientific">Gordonia pseudamarae</name>
    <dbReference type="NCBI Taxonomy" id="2831662"/>
    <lineage>
        <taxon>Bacteria</taxon>
        <taxon>Bacillati</taxon>
        <taxon>Actinomycetota</taxon>
        <taxon>Actinomycetes</taxon>
        <taxon>Mycobacteriales</taxon>
        <taxon>Gordoniaceae</taxon>
        <taxon>Gordonia</taxon>
    </lineage>
</organism>
<keyword evidence="1" id="KW-0805">Transcription regulation</keyword>
<accession>A0ABX6IJM1</accession>
<dbReference type="Pfam" id="PF00392">
    <property type="entry name" value="GntR"/>
    <property type="match status" value="1"/>
</dbReference>
<dbReference type="PANTHER" id="PTHR43537">
    <property type="entry name" value="TRANSCRIPTIONAL REGULATOR, GNTR FAMILY"/>
    <property type="match status" value="1"/>
</dbReference>
<evidence type="ECO:0000259" key="4">
    <source>
        <dbReference type="PROSITE" id="PS50949"/>
    </source>
</evidence>
<dbReference type="InterPro" id="IPR011711">
    <property type="entry name" value="GntR_C"/>
</dbReference>
<evidence type="ECO:0000256" key="2">
    <source>
        <dbReference type="ARBA" id="ARBA00023125"/>
    </source>
</evidence>
<dbReference type="Pfam" id="PF07729">
    <property type="entry name" value="FCD"/>
    <property type="match status" value="1"/>
</dbReference>
<feature type="domain" description="HTH gntR-type" evidence="4">
    <location>
        <begin position="14"/>
        <end position="81"/>
    </location>
</feature>
<keyword evidence="2" id="KW-0238">DNA-binding</keyword>